<dbReference type="Gene3D" id="3.40.50.150">
    <property type="entry name" value="Vaccinia Virus protein VP39"/>
    <property type="match status" value="1"/>
</dbReference>
<dbReference type="EMBL" id="MAAO01000004">
    <property type="protein sequence ID" value="OUR98845.1"/>
    <property type="molecule type" value="Genomic_DNA"/>
</dbReference>
<dbReference type="CDD" id="cd02440">
    <property type="entry name" value="AdoMet_MTases"/>
    <property type="match status" value="1"/>
</dbReference>
<evidence type="ECO:0000313" key="1">
    <source>
        <dbReference type="EMBL" id="OUR98845.1"/>
    </source>
</evidence>
<dbReference type="SUPFAM" id="SSF53335">
    <property type="entry name" value="S-adenosyl-L-methionine-dependent methyltransferases"/>
    <property type="match status" value="1"/>
</dbReference>
<evidence type="ECO:0000313" key="2">
    <source>
        <dbReference type="Proteomes" id="UP000196531"/>
    </source>
</evidence>
<keyword evidence="1" id="KW-0808">Transferase</keyword>
<organism evidence="1 2">
    <name type="scientific">Halobacteriovorax marinus</name>
    <dbReference type="NCBI Taxonomy" id="97084"/>
    <lineage>
        <taxon>Bacteria</taxon>
        <taxon>Pseudomonadati</taxon>
        <taxon>Bdellovibrionota</taxon>
        <taxon>Bacteriovoracia</taxon>
        <taxon>Bacteriovoracales</taxon>
        <taxon>Halobacteriovoraceae</taxon>
        <taxon>Halobacteriovorax</taxon>
    </lineage>
</organism>
<dbReference type="Pfam" id="PF13489">
    <property type="entry name" value="Methyltransf_23"/>
    <property type="match status" value="1"/>
</dbReference>
<dbReference type="AlphaFoldDB" id="A0A1Y5FHN7"/>
<keyword evidence="1" id="KW-0489">Methyltransferase</keyword>
<gene>
    <name evidence="1" type="ORF">A9Q84_05375</name>
</gene>
<dbReference type="InterPro" id="IPR029063">
    <property type="entry name" value="SAM-dependent_MTases_sf"/>
</dbReference>
<dbReference type="PANTHER" id="PTHR43861">
    <property type="entry name" value="TRANS-ACONITATE 2-METHYLTRANSFERASE-RELATED"/>
    <property type="match status" value="1"/>
</dbReference>
<protein>
    <submittedName>
        <fullName evidence="1">SAM-dependent methyltransferase</fullName>
    </submittedName>
</protein>
<name>A0A1Y5FHN7_9BACT</name>
<proteinExistence type="predicted"/>
<dbReference type="Proteomes" id="UP000196531">
    <property type="component" value="Unassembled WGS sequence"/>
</dbReference>
<dbReference type="GO" id="GO:0032259">
    <property type="term" value="P:methylation"/>
    <property type="evidence" value="ECO:0007669"/>
    <property type="project" value="UniProtKB-KW"/>
</dbReference>
<dbReference type="GO" id="GO:0008168">
    <property type="term" value="F:methyltransferase activity"/>
    <property type="evidence" value="ECO:0007669"/>
    <property type="project" value="UniProtKB-KW"/>
</dbReference>
<sequence>MNLTTNENNKAKETHKSRMKLWDASIENRKQYINPETGLVKEEFIEQRACPVCSSADHLFMFNKEGGSYVKCKDCEMVFLNPVLTDSALNDLYTNNHDVQAEIVGEDSEFYTSIYKEGLGKIEKVVQNKGLIFDFGCSAGSFLDVAKECGWKKTWGIELNKSEFQVAKKKGHHVYNEMIQNIELPEKVDVVTLWDVFEHLKDGSFFLNLFKSILTKDGVVFLQIPNSMALAPRIIQEDCNMFDGLEHVNLYGPKTIEKLANDNGYEVVSMTTVIPETYVINNYLNYENPYLGDGQSKNDILSLIDDSQVLDNLLGYKIQVVLKPKL</sequence>
<comment type="caution">
    <text evidence="1">The sequence shown here is derived from an EMBL/GenBank/DDBJ whole genome shotgun (WGS) entry which is preliminary data.</text>
</comment>
<accession>A0A1Y5FHN7</accession>
<reference evidence="2" key="1">
    <citation type="journal article" date="2017" name="Proc. Natl. Acad. Sci. U.S.A.">
        <title>Simulation of Deepwater Horizon oil plume reveals substrate specialization within a complex community of hydrocarbon-degraders.</title>
        <authorList>
            <person name="Hu P."/>
            <person name="Dubinsky E.A."/>
            <person name="Probst A.J."/>
            <person name="Wang J."/>
            <person name="Sieber C.M.K."/>
            <person name="Tom L.M."/>
            <person name="Gardinali P."/>
            <person name="Banfield J.F."/>
            <person name="Atlas R.M."/>
            <person name="Andersen G.L."/>
        </authorList>
    </citation>
    <scope>NUCLEOTIDE SEQUENCE [LARGE SCALE GENOMIC DNA]</scope>
</reference>